<gene>
    <name evidence="2" type="ORF">AQPW35_46210</name>
</gene>
<protein>
    <recommendedName>
        <fullName evidence="1">Conserved hypothetical protein CHP02391 domain-containing protein</fullName>
    </recommendedName>
</protein>
<dbReference type="AlphaFoldDB" id="A0A480AX93"/>
<dbReference type="EMBL" id="BJCL01000017">
    <property type="protein sequence ID" value="GCL65540.1"/>
    <property type="molecule type" value="Genomic_DNA"/>
</dbReference>
<proteinExistence type="predicted"/>
<dbReference type="NCBIfam" id="TIGR02391">
    <property type="entry name" value="hypoth_ymh"/>
    <property type="match status" value="1"/>
</dbReference>
<dbReference type="InterPro" id="IPR012654">
    <property type="entry name" value="CHP02391"/>
</dbReference>
<sequence length="300" mass="33383">MRKAGTNPVVRLADLAGIQYAGTEVSEDCVDAVRRLVLVSDHIDRVRLITASTRHAFVFFFQRGGPIAVKDGFTSGYRGAGPSALARALCILDTLKIELDEVEAPLELIKRLSVSALTCDDLEFLGTAEPVRPSRWFDYVYNIFGSIDQSAAVWAGFEPSIPFAALDQRLMTLGLRLRHEPDNVLLTGFRILEDRVRERTGLSDHGSKLFSRAFQGEESKLFWRRAGDEPIDPGEQTGRAQLFTGAYQAFRNPRAHRTPDDDLVSALVEFMVLNQLFRFEAEAVERPPTEVDPCSLPKAG</sequence>
<evidence type="ECO:0000259" key="1">
    <source>
        <dbReference type="Pfam" id="PF09509"/>
    </source>
</evidence>
<evidence type="ECO:0000313" key="2">
    <source>
        <dbReference type="EMBL" id="GCL65540.1"/>
    </source>
</evidence>
<feature type="domain" description="Conserved hypothetical protein CHP02391" evidence="1">
    <location>
        <begin position="182"/>
        <end position="274"/>
    </location>
</feature>
<accession>A0A480AX93</accession>
<organism evidence="2 3">
    <name type="scientific">Pseudaquabacterium pictum</name>
    <dbReference type="NCBI Taxonomy" id="2315236"/>
    <lineage>
        <taxon>Bacteria</taxon>
        <taxon>Pseudomonadati</taxon>
        <taxon>Pseudomonadota</taxon>
        <taxon>Betaproteobacteria</taxon>
        <taxon>Burkholderiales</taxon>
        <taxon>Sphaerotilaceae</taxon>
        <taxon>Pseudaquabacterium</taxon>
    </lineage>
</organism>
<name>A0A480AX93_9BURK</name>
<dbReference type="Proteomes" id="UP000301751">
    <property type="component" value="Unassembled WGS sequence"/>
</dbReference>
<evidence type="ECO:0000313" key="3">
    <source>
        <dbReference type="Proteomes" id="UP000301751"/>
    </source>
</evidence>
<reference evidence="3" key="1">
    <citation type="submission" date="2019-03" db="EMBL/GenBank/DDBJ databases">
        <title>Aquabacterium pictum sp.nov., the first bacteriochlorophyll a-containing freshwater bacterium in the genus Aquabacterium of the class Betaproteobacteria.</title>
        <authorList>
            <person name="Hirose S."/>
            <person name="Tank M."/>
            <person name="Hara E."/>
            <person name="Tamaki H."/>
            <person name="Takaichi S."/>
            <person name="Haruta S."/>
            <person name="Hanada S."/>
        </authorList>
    </citation>
    <scope>NUCLEOTIDE SEQUENCE [LARGE SCALE GENOMIC DNA]</scope>
    <source>
        <strain evidence="3">W35</strain>
    </source>
</reference>
<comment type="caution">
    <text evidence="2">The sequence shown here is derived from an EMBL/GenBank/DDBJ whole genome shotgun (WGS) entry which is preliminary data.</text>
</comment>
<keyword evidence="3" id="KW-1185">Reference proteome</keyword>
<dbReference type="Pfam" id="PF09509">
    <property type="entry name" value="Hypoth_Ymh"/>
    <property type="match status" value="1"/>
</dbReference>